<feature type="compositionally biased region" description="Basic and acidic residues" evidence="1">
    <location>
        <begin position="441"/>
        <end position="455"/>
    </location>
</feature>
<feature type="compositionally biased region" description="Basic and acidic residues" evidence="1">
    <location>
        <begin position="138"/>
        <end position="151"/>
    </location>
</feature>
<gene>
    <name evidence="3" type="ORF">PSRA_0252</name>
</gene>
<keyword evidence="2" id="KW-0472">Membrane</keyword>
<feature type="transmembrane region" description="Helical" evidence="2">
    <location>
        <begin position="197"/>
        <end position="216"/>
    </location>
</feature>
<evidence type="ECO:0000256" key="1">
    <source>
        <dbReference type="SAM" id="MobiDB-lite"/>
    </source>
</evidence>
<feature type="transmembrane region" description="Helical" evidence="2">
    <location>
        <begin position="6"/>
        <end position="27"/>
    </location>
</feature>
<sequence>MVGSMTYESFSGILVCVVLLAFVLWWFPTRAIRGMKNATRHESDRYSDSMHLIDYDENGSRMDAGTERSGGLSLDAGKDVGTASPAQVPQSRESRNVISPRAAKDVPTDISGNAPKDAREDDGGAGRAASPEWTEDMVTQRHDAEEPAQGRRVFTREGVRRIRAMRKREIRRRRILVSVLFALGVVMAVVSRIVPFPLAYCLIPLGLMAVVLGFGIRASSHARRWEREVAASGVMGHASSTSSMSQGSAPQKSAITTAKDSAQTSAAQSPMAQTAPVRSNGAKKSSKGSAASVGRRPEGRIGVRAGRGPVASDQDIDETPTAAMSADDIAEAMARTSGTRHGGTPDDADFTDARRRAKVVLARAEMMPLPVAQDDGTDDSPTSTIMSFTLGEPASASVAGSATAEVRSAEIKSYRQVAKAVPERGHTAEIRRAAAEEAQERAEKVREAEEAERTRRQASRRAAQDAEVSKRLDDVLARRREK</sequence>
<dbReference type="AlphaFoldDB" id="A0A261F075"/>
<accession>A0A261F075</accession>
<feature type="compositionally biased region" description="Low complexity" evidence="1">
    <location>
        <begin position="278"/>
        <end position="294"/>
    </location>
</feature>
<feature type="compositionally biased region" description="Basic and acidic residues" evidence="1">
    <location>
        <begin position="462"/>
        <end position="482"/>
    </location>
</feature>
<feature type="transmembrane region" description="Helical" evidence="2">
    <location>
        <begin position="175"/>
        <end position="191"/>
    </location>
</feature>
<reference evidence="3 4" key="1">
    <citation type="journal article" date="2017" name="BMC Genomics">
        <title>Comparative genomic and phylogenomic analyses of the Bifidobacteriaceae family.</title>
        <authorList>
            <person name="Lugli G.A."/>
            <person name="Milani C."/>
            <person name="Turroni F."/>
            <person name="Duranti S."/>
            <person name="Mancabelli L."/>
            <person name="Mangifesta M."/>
            <person name="Ferrario C."/>
            <person name="Modesto M."/>
            <person name="Mattarelli P."/>
            <person name="Jiri K."/>
            <person name="van Sinderen D."/>
            <person name="Ventura M."/>
        </authorList>
    </citation>
    <scope>NUCLEOTIDE SEQUENCE [LARGE SCALE GENOMIC DNA]</scope>
    <source>
        <strain evidence="3 4">DSM 24742</strain>
    </source>
</reference>
<evidence type="ECO:0000313" key="3">
    <source>
        <dbReference type="EMBL" id="OZG52520.1"/>
    </source>
</evidence>
<evidence type="ECO:0000256" key="2">
    <source>
        <dbReference type="SAM" id="Phobius"/>
    </source>
</evidence>
<proteinExistence type="predicted"/>
<keyword evidence="2" id="KW-1133">Transmembrane helix</keyword>
<evidence type="ECO:0000313" key="4">
    <source>
        <dbReference type="Proteomes" id="UP000216725"/>
    </source>
</evidence>
<protein>
    <submittedName>
        <fullName evidence="3">Uncharacterized protein</fullName>
    </submittedName>
</protein>
<feature type="compositionally biased region" description="Polar residues" evidence="1">
    <location>
        <begin position="249"/>
        <end position="272"/>
    </location>
</feature>
<name>A0A261F075_9BIFI</name>
<organism evidence="3 4">
    <name type="scientific">Pseudoscardovia radai</name>
    <dbReference type="NCBI Taxonomy" id="987066"/>
    <lineage>
        <taxon>Bacteria</taxon>
        <taxon>Bacillati</taxon>
        <taxon>Actinomycetota</taxon>
        <taxon>Actinomycetes</taxon>
        <taxon>Bifidobacteriales</taxon>
        <taxon>Bifidobacteriaceae</taxon>
        <taxon>Pseudoscardovia</taxon>
    </lineage>
</organism>
<feature type="region of interest" description="Disordered" evidence="1">
    <location>
        <begin position="441"/>
        <end position="482"/>
    </location>
</feature>
<keyword evidence="4" id="KW-1185">Reference proteome</keyword>
<feature type="compositionally biased region" description="Low complexity" evidence="1">
    <location>
        <begin position="239"/>
        <end position="248"/>
    </location>
</feature>
<dbReference type="EMBL" id="MWWR01000003">
    <property type="protein sequence ID" value="OZG52520.1"/>
    <property type="molecule type" value="Genomic_DNA"/>
</dbReference>
<dbReference type="Proteomes" id="UP000216725">
    <property type="component" value="Unassembled WGS sequence"/>
</dbReference>
<keyword evidence="2" id="KW-0812">Transmembrane</keyword>
<feature type="region of interest" description="Disordered" evidence="1">
    <location>
        <begin position="58"/>
        <end position="151"/>
    </location>
</feature>
<feature type="region of interest" description="Disordered" evidence="1">
    <location>
        <begin position="236"/>
        <end position="321"/>
    </location>
</feature>
<comment type="caution">
    <text evidence="3">The sequence shown here is derived from an EMBL/GenBank/DDBJ whole genome shotgun (WGS) entry which is preliminary data.</text>
</comment>